<feature type="domain" description="Linalool dehydratase/isomerase" evidence="1">
    <location>
        <begin position="91"/>
        <end position="239"/>
    </location>
</feature>
<feature type="non-terminal residue" evidence="2">
    <location>
        <position position="597"/>
    </location>
</feature>
<comment type="caution">
    <text evidence="2">The sequence shown here is derived from an EMBL/GenBank/DDBJ whole genome shotgun (WGS) entry which is preliminary data.</text>
</comment>
<dbReference type="EMBL" id="CAUYUJ010002542">
    <property type="protein sequence ID" value="CAK0801244.1"/>
    <property type="molecule type" value="Genomic_DNA"/>
</dbReference>
<gene>
    <name evidence="2" type="ORF">PCOR1329_LOCUS9175</name>
</gene>
<keyword evidence="3" id="KW-1185">Reference proteome</keyword>
<evidence type="ECO:0000313" key="2">
    <source>
        <dbReference type="EMBL" id="CAK0801244.1"/>
    </source>
</evidence>
<name>A0ABN9Q8Z9_9DINO</name>
<dbReference type="Proteomes" id="UP001189429">
    <property type="component" value="Unassembled WGS sequence"/>
</dbReference>
<dbReference type="Pfam" id="PF18566">
    <property type="entry name" value="Ldi"/>
    <property type="match status" value="1"/>
</dbReference>
<reference evidence="2" key="1">
    <citation type="submission" date="2023-10" db="EMBL/GenBank/DDBJ databases">
        <authorList>
            <person name="Chen Y."/>
            <person name="Shah S."/>
            <person name="Dougan E. K."/>
            <person name="Thang M."/>
            <person name="Chan C."/>
        </authorList>
    </citation>
    <scope>NUCLEOTIDE SEQUENCE [LARGE SCALE GENOMIC DNA]</scope>
</reference>
<dbReference type="InterPro" id="IPR041411">
    <property type="entry name" value="Ldi"/>
</dbReference>
<evidence type="ECO:0000313" key="3">
    <source>
        <dbReference type="Proteomes" id="UP001189429"/>
    </source>
</evidence>
<protein>
    <recommendedName>
        <fullName evidence="1">Linalool dehydratase/isomerase domain-containing protein</fullName>
    </recommendedName>
</protein>
<sequence length="597" mass="62498">PFEQAAAWVGGDGEVPRAAPWWQCAEALADVTEEEEAVLRYIERSVAEFDDGVAPADTPDLTADGSGPWSMRGLGAAAAMGVEQLSFTSSRYHLAFCGYAAASVLMRCPAYTVRLRRILRQVIEAMLAHRTWGYMGAYWPGPGTQSRPFGCEENVMWTGHLLQLVTMYEALTGDPSYRRPGGIVARDAAGAPADATDTVALAELCARAMRQNVVGGMCCEPGLVFFQCQNHCHLGFRLLEGIVRARGSADGCLGTPDITYSAETERWERFALQNLAAPMRTGAFKVAMVADKSSAGVQIPFGHPGSDGWCLAWYFPWARSAGTPSAIWWSVVQPQLASYGYSFSAGPAPARGCAPSAGSRCGCSAGKGAAARGGRRESPGANDCCLTLDIPPGAWMAQLLPAAAQAGDLDSFARLRASLLRAHGDERRTAHGERELRLRVGPEWSTGSTANFLLGLASAAAPGLLRRLALEGPAPEPWCTPELRAVAPAAVGVFRARVEPNAGGVDVVLGLLVPAGVGTVELRLARAGEVVGVAVARAEGLEVRSTSAEGLPAGEATVVMSLAASAAGGHGRLELRVAVRTASGAGARGLGATLQEA</sequence>
<feature type="non-terminal residue" evidence="2">
    <location>
        <position position="1"/>
    </location>
</feature>
<proteinExistence type="predicted"/>
<evidence type="ECO:0000259" key="1">
    <source>
        <dbReference type="Pfam" id="PF18566"/>
    </source>
</evidence>
<accession>A0ABN9Q8Z9</accession>
<organism evidence="2 3">
    <name type="scientific">Prorocentrum cordatum</name>
    <dbReference type="NCBI Taxonomy" id="2364126"/>
    <lineage>
        <taxon>Eukaryota</taxon>
        <taxon>Sar</taxon>
        <taxon>Alveolata</taxon>
        <taxon>Dinophyceae</taxon>
        <taxon>Prorocentrales</taxon>
        <taxon>Prorocentraceae</taxon>
        <taxon>Prorocentrum</taxon>
    </lineage>
</organism>